<dbReference type="EMBL" id="SJFN01000003">
    <property type="protein sequence ID" value="TBW40644.1"/>
    <property type="molecule type" value="Genomic_DNA"/>
</dbReference>
<organism evidence="2 3">
    <name type="scientific">Siculibacillus lacustris</name>
    <dbReference type="NCBI Taxonomy" id="1549641"/>
    <lineage>
        <taxon>Bacteria</taxon>
        <taxon>Pseudomonadati</taxon>
        <taxon>Pseudomonadota</taxon>
        <taxon>Alphaproteobacteria</taxon>
        <taxon>Hyphomicrobiales</taxon>
        <taxon>Ancalomicrobiaceae</taxon>
        <taxon>Siculibacillus</taxon>
    </lineage>
</organism>
<sequence length="306" mass="32860">MPASAVRQAENGSPSGDAGGAIGSVTAGDPKRPLVPGTTNRPAASIAVLGTDRRAGRVADALLTIPRQAGPRLLLVRGSRLLETDLYLPVKRHLEGLGLEVKGEVRGCDLVALSDGTPELVVIGELKRNFTLELVLQGVDRTSACDEVWLAVAASKRGRGRESDARVKKLCRFLGFGLLVVATSGRIDVVVEPVAWKPRRDGKRRSRLVEEHRRRTGDPNLGGSTRTPQMTAYRQQALVVANALADAPARPRDLRNLAPEAAKILQSNVYGWFERIERGLYGLTPPGRAALVKWSAPTIAEPSRAA</sequence>
<protein>
    <recommendedName>
        <fullName evidence="4">DUF2161 domain-containing phosphodiesterase</fullName>
    </recommendedName>
</protein>
<feature type="compositionally biased region" description="Basic and acidic residues" evidence="1">
    <location>
        <begin position="207"/>
        <end position="217"/>
    </location>
</feature>
<proteinExistence type="predicted"/>
<dbReference type="Pfam" id="PF09929">
    <property type="entry name" value="DUF2161"/>
    <property type="match status" value="1"/>
</dbReference>
<gene>
    <name evidence="2" type="ORF">EYW49_02635</name>
</gene>
<feature type="region of interest" description="Disordered" evidence="1">
    <location>
        <begin position="1"/>
        <end position="40"/>
    </location>
</feature>
<evidence type="ECO:0000256" key="1">
    <source>
        <dbReference type="SAM" id="MobiDB-lite"/>
    </source>
</evidence>
<dbReference type="Proteomes" id="UP000292781">
    <property type="component" value="Unassembled WGS sequence"/>
</dbReference>
<keyword evidence="3" id="KW-1185">Reference proteome</keyword>
<accession>A0A4Q9VXJ4</accession>
<reference evidence="2 3" key="1">
    <citation type="submission" date="2019-02" db="EMBL/GenBank/DDBJ databases">
        <title>Siculibacillus lacustris gen. nov., sp. nov., a new rosette-forming bacterium isolated from a freshwater crater lake (Lake St. Ana, Romania).</title>
        <authorList>
            <person name="Felfoldi T."/>
            <person name="Marton Z."/>
            <person name="Szabo A."/>
            <person name="Mentes A."/>
            <person name="Boka K."/>
            <person name="Marialigeti K."/>
            <person name="Mathe I."/>
            <person name="Koncz M."/>
            <person name="Schumann P."/>
            <person name="Toth E."/>
        </authorList>
    </citation>
    <scope>NUCLEOTIDE SEQUENCE [LARGE SCALE GENOMIC DNA]</scope>
    <source>
        <strain evidence="2 3">SA-279</strain>
    </source>
</reference>
<dbReference type="AlphaFoldDB" id="A0A4Q9VXJ4"/>
<dbReference type="OrthoDB" id="9795163at2"/>
<evidence type="ECO:0000313" key="2">
    <source>
        <dbReference type="EMBL" id="TBW40644.1"/>
    </source>
</evidence>
<comment type="caution">
    <text evidence="2">The sequence shown here is derived from an EMBL/GenBank/DDBJ whole genome shotgun (WGS) entry which is preliminary data.</text>
</comment>
<dbReference type="RefSeq" id="WP_131305730.1">
    <property type="nucleotide sequence ID" value="NZ_SJFN01000003.1"/>
</dbReference>
<name>A0A4Q9VXJ4_9HYPH</name>
<evidence type="ECO:0000313" key="3">
    <source>
        <dbReference type="Proteomes" id="UP000292781"/>
    </source>
</evidence>
<dbReference type="InterPro" id="IPR018679">
    <property type="entry name" value="DUF2161"/>
</dbReference>
<feature type="region of interest" description="Disordered" evidence="1">
    <location>
        <begin position="202"/>
        <end position="227"/>
    </location>
</feature>
<evidence type="ECO:0008006" key="4">
    <source>
        <dbReference type="Google" id="ProtNLM"/>
    </source>
</evidence>